<evidence type="ECO:0000313" key="3">
    <source>
        <dbReference type="EMBL" id="PMD31006.1"/>
    </source>
</evidence>
<evidence type="ECO:0000259" key="2">
    <source>
        <dbReference type="PROSITE" id="PS50132"/>
    </source>
</evidence>
<dbReference type="PANTHER" id="PTHR35391:SF3">
    <property type="entry name" value="FINGER DOMAIN PROTEIN, PUTATIVE (AFU_ORTHOLOGUE AFUA_8G04300)-RELATED"/>
    <property type="match status" value="1"/>
</dbReference>
<dbReference type="InterPro" id="IPR044926">
    <property type="entry name" value="RGS_subdomain_2"/>
</dbReference>
<dbReference type="CDD" id="cd07440">
    <property type="entry name" value="RGS"/>
    <property type="match status" value="1"/>
</dbReference>
<keyword evidence="4" id="KW-1185">Reference proteome</keyword>
<dbReference type="OrthoDB" id="428577at2759"/>
<protein>
    <recommendedName>
        <fullName evidence="2">RGS domain-containing protein</fullName>
    </recommendedName>
</protein>
<evidence type="ECO:0000256" key="1">
    <source>
        <dbReference type="SAM" id="MobiDB-lite"/>
    </source>
</evidence>
<feature type="compositionally biased region" description="Acidic residues" evidence="1">
    <location>
        <begin position="1660"/>
        <end position="1678"/>
    </location>
</feature>
<dbReference type="PANTHER" id="PTHR35391">
    <property type="entry name" value="C2H2-TYPE DOMAIN-CONTAINING PROTEIN-RELATED"/>
    <property type="match status" value="1"/>
</dbReference>
<name>A0A2J6QXK1_HYAVF</name>
<reference evidence="3 4" key="1">
    <citation type="submission" date="2016-04" db="EMBL/GenBank/DDBJ databases">
        <title>A degradative enzymes factory behind the ericoid mycorrhizal symbiosis.</title>
        <authorList>
            <consortium name="DOE Joint Genome Institute"/>
            <person name="Martino E."/>
            <person name="Morin E."/>
            <person name="Grelet G."/>
            <person name="Kuo A."/>
            <person name="Kohler A."/>
            <person name="Daghino S."/>
            <person name="Barry K."/>
            <person name="Choi C."/>
            <person name="Cichocki N."/>
            <person name="Clum A."/>
            <person name="Copeland A."/>
            <person name="Hainaut M."/>
            <person name="Haridas S."/>
            <person name="Labutti K."/>
            <person name="Lindquist E."/>
            <person name="Lipzen A."/>
            <person name="Khouja H.-R."/>
            <person name="Murat C."/>
            <person name="Ohm R."/>
            <person name="Olson A."/>
            <person name="Spatafora J."/>
            <person name="Veneault-Fourrey C."/>
            <person name="Henrissat B."/>
            <person name="Grigoriev I."/>
            <person name="Martin F."/>
            <person name="Perotto S."/>
        </authorList>
    </citation>
    <scope>NUCLEOTIDE SEQUENCE [LARGE SCALE GENOMIC DNA]</scope>
    <source>
        <strain evidence="3 4">F</strain>
    </source>
</reference>
<dbReference type="Pfam" id="PF00615">
    <property type="entry name" value="RGS"/>
    <property type="match status" value="1"/>
</dbReference>
<dbReference type="PROSITE" id="PS00028">
    <property type="entry name" value="ZINC_FINGER_C2H2_1"/>
    <property type="match status" value="2"/>
</dbReference>
<sequence length="1888" mass="212326">MPPSSPTPPAAYQSAFISSRDFALSRPRRPTLQEVLSGAAPPPWTISAFTAYLLQNHCLEMLEFTIEADRYTKQYQEIVAKDSNIPVSLNTPDFENVRTLWQKLSDNYITPNAPREVNLPLNIRRHLLKLPCTELPPDPIALEPAVKIIYELMDKSVLVPFLNSVALSRGPETVSTPRTSGEPMSESDIQIERVGSPTIEPRFDSHGSQSPPTSTKPILNMVGSHRTPGTWANAHARASDSKMDVDADDDEYDDFEEEILSPVEAESIIPNYEGFKAHVRQLNPGMDSRHNWLVSRIAHHQEIRFKNLLDIKVKHCQAVSTQGSCTSRRYCIAMGSSGTSLHLKGDAGEEGDKTAQHGSLSIVSDLLSDDNSKPGEGALTNETFHKGVPMPPARNLPAEFECQLCFKVKKFQKPSDWTKHVHEDVQPFTCTYNNCKEPKPFKRKADWVMHENQRHRHLEWWICQYEDCRHSCYRKDNFLKHLVREHKFPEPKQKTKEQKTKAAIKKAQLTEPAWIMLEQCHHKTTIRPQDEPCKFCGKSLSTWKKLTAHIAWHMEHIALPILRVVEAQNVNENTIISLVEQRLSPVVSPTEIEEDVERLNIDTIKPFSPVYYSQQPAYHDSGSFYTPTPRSEDSQSMFGPLTQSAYRPKQSTYRYRRRGAFSVHGGEVYPNGGPFYSQASASLVELLKRHGGPPVATLPGDDIYRQRWRCCNELCPQVGQDLDASTTSCPGCGHDKCDWCRDVKGYPSILGPELQQGFTRLEEQLVSHDWDIQSLASLITFDDSALGSSLPSNTSESLTQALPKTAQEEILLILFSDQKFRSLLESAASLISKPRFTRNIRRLLVPFQRELHNAATDRREKDATRIIEKHSPWLASRLFDMSDPENKSNAHNMAAHLNQHIDKRPMLERYLAGSTSSTVVSNSSGASQPKLTKLTQAPGSSTNHDNYEEVENDCAPPPTPGSLDGSESDDSEIDIENYIDYSKFPNIEHIKNFILGGSAFENLKQSTFQFLNPQKPPIPSPKISPEMASEESFEGSGSTATTEVTIPDLELEEDSDDAVSIASDDPALTSSSDARILNPREYFGKLEILEREVFDDSSFLFLEGGVDPGDVGQTRALLSSEEDYHFQSLIDNDEVVRLVKDSNSRRLLHLLECYNIIRRTGRSLARLRNAGYLTDALTLLVMDRDSCRERVAQTIQIPVQKILNLGLAFEFTLKAVLAELSASYATQDTTSVVDSIVQRQAETHDLTLQCEELLNSMNMTPQPFIDVVHPYTWDCALQSLQLGVLSYAGAHLQRFDLDLIGSYVAYFELPIKITYKDEALQHISSTPQIASIKLRRRQFQCLDKLLGGCQPWVFHHSVFSEDNEPLHLSTTVGALSDIWGPSWKILGESGSITRYDIGNGSIVPWSENPDQHWTYSSTNPSEIYCHWISSKDWNEQLVEVNQWGLPRKFLLDSDILLIGANTEFGLNINPECSSSPERLSRLKTQLHDQGALKVPRTFRDKRYIDSHAVQVTGTALGIISGSGTVTYKRRVGHTIKDALVERWRHNLRSPLDLEAFSGVEVSFCTKNARRRRLMHLLSSDTMRNYLSTISFNWVSEACEHAYFKALRCPKSFRRFWKDHKEWQENVGNAISICLDALEETGIDEDSGELSALWVESFDEQGESDGESDGEGDEEDEAESPPGTLARQATTLEEHTDAGFCEEHIVTLFRSEHTWTGFLQDSEESLTMAIVGMTCLDFLHENGYGRRCAGQRALANDTSTSKGFAVLQTSLKLNDSLLTSSKLKQEKVDSGRKIIWDAKELKRGTSFTLGSHGTLKVLTASTRTCPVIAEWSGVKSEILKEVKNVAVNERLLGRNGERHHCEYIRGAWEAKPLPVLVMSKSTKVIFTKG</sequence>
<dbReference type="InterPro" id="IPR013087">
    <property type="entry name" value="Znf_C2H2_type"/>
</dbReference>
<feature type="region of interest" description="Disordered" evidence="1">
    <location>
        <begin position="1660"/>
        <end position="1682"/>
    </location>
</feature>
<dbReference type="InterPro" id="IPR036305">
    <property type="entry name" value="RGS_sf"/>
</dbReference>
<accession>A0A2J6QXK1</accession>
<proteinExistence type="predicted"/>
<feature type="region of interest" description="Disordered" evidence="1">
    <location>
        <begin position="917"/>
        <end position="970"/>
    </location>
</feature>
<dbReference type="SMART" id="SM00315">
    <property type="entry name" value="RGS"/>
    <property type="match status" value="1"/>
</dbReference>
<dbReference type="Proteomes" id="UP000235786">
    <property type="component" value="Unassembled WGS sequence"/>
</dbReference>
<dbReference type="EMBL" id="KZ613964">
    <property type="protein sequence ID" value="PMD31006.1"/>
    <property type="molecule type" value="Genomic_DNA"/>
</dbReference>
<gene>
    <name evidence="3" type="ORF">L207DRAFT_641175</name>
</gene>
<dbReference type="SUPFAM" id="SSF48097">
    <property type="entry name" value="Regulator of G-protein signaling, RGS"/>
    <property type="match status" value="1"/>
</dbReference>
<dbReference type="SMART" id="SM00355">
    <property type="entry name" value="ZnF_C2H2"/>
    <property type="match status" value="3"/>
</dbReference>
<feature type="region of interest" description="Disordered" evidence="1">
    <location>
        <begin position="371"/>
        <end position="390"/>
    </location>
</feature>
<dbReference type="PROSITE" id="PS50132">
    <property type="entry name" value="RGS"/>
    <property type="match status" value="1"/>
</dbReference>
<feature type="domain" description="RGS" evidence="2">
    <location>
        <begin position="49"/>
        <end position="169"/>
    </location>
</feature>
<dbReference type="InterPro" id="IPR058925">
    <property type="entry name" value="zf-C2H2_AcuF"/>
</dbReference>
<evidence type="ECO:0000313" key="4">
    <source>
        <dbReference type="Proteomes" id="UP000235786"/>
    </source>
</evidence>
<dbReference type="Pfam" id="PF26082">
    <property type="entry name" value="zf-C2H2_AcuF"/>
    <property type="match status" value="1"/>
</dbReference>
<feature type="region of interest" description="Disordered" evidence="1">
    <location>
        <begin position="1012"/>
        <end position="1041"/>
    </location>
</feature>
<dbReference type="InterPro" id="IPR016137">
    <property type="entry name" value="RGS"/>
</dbReference>
<organism evidence="3 4">
    <name type="scientific">Hyaloscypha variabilis (strain UAMH 11265 / GT02V1 / F)</name>
    <name type="common">Meliniomyces variabilis</name>
    <dbReference type="NCBI Taxonomy" id="1149755"/>
    <lineage>
        <taxon>Eukaryota</taxon>
        <taxon>Fungi</taxon>
        <taxon>Dikarya</taxon>
        <taxon>Ascomycota</taxon>
        <taxon>Pezizomycotina</taxon>
        <taxon>Leotiomycetes</taxon>
        <taxon>Helotiales</taxon>
        <taxon>Hyaloscyphaceae</taxon>
        <taxon>Hyaloscypha</taxon>
        <taxon>Hyaloscypha variabilis</taxon>
    </lineage>
</organism>
<dbReference type="Gene3D" id="1.10.167.10">
    <property type="entry name" value="Regulator of G-protein Signalling 4, domain 2"/>
    <property type="match status" value="1"/>
</dbReference>
<feature type="compositionally biased region" description="Polar residues" evidence="1">
    <location>
        <begin position="929"/>
        <end position="944"/>
    </location>
</feature>
<dbReference type="STRING" id="1149755.A0A2J6QXK1"/>
<feature type="compositionally biased region" description="Low complexity" evidence="1">
    <location>
        <begin position="917"/>
        <end position="927"/>
    </location>
</feature>